<evidence type="ECO:0000256" key="1">
    <source>
        <dbReference type="ARBA" id="ARBA00022448"/>
    </source>
</evidence>
<keyword evidence="4" id="KW-0249">Electron transport</keyword>
<organism evidence="9 10">
    <name type="scientific">Solidesulfovibrio fructosivorans JJ]</name>
    <dbReference type="NCBI Taxonomy" id="596151"/>
    <lineage>
        <taxon>Bacteria</taxon>
        <taxon>Pseudomonadati</taxon>
        <taxon>Thermodesulfobacteriota</taxon>
        <taxon>Desulfovibrionia</taxon>
        <taxon>Desulfovibrionales</taxon>
        <taxon>Desulfovibrionaceae</taxon>
        <taxon>Solidesulfovibrio</taxon>
    </lineage>
</organism>
<feature type="domain" description="4Fe-4S ferredoxin-type" evidence="8">
    <location>
        <begin position="257"/>
        <end position="285"/>
    </location>
</feature>
<evidence type="ECO:0000256" key="4">
    <source>
        <dbReference type="ARBA" id="ARBA00022982"/>
    </source>
</evidence>
<sequence length="342" mass="35892">MSETPCIRETRPGVKQAGRGRTPARVVAFWLTAGLLWLARAKVPFPVLLADRFFPGWGHLEIALLGLYAAGLTGRMVTASRTGPLRLRYWTAFSLVFFGQLALGLAGIGQCLMTGALHPPVPALIVAGPIYRGGGYFMPILYLATVLLVGPGWCAHLCYVGALDGLCAAASGKNPARLPVSSTRWRIATLALCIGAAVGLRALGADTAVALALVAVFGLAGLGIMVVASRKTGVMVHCVAYCPIGFVGNVLGKISPWRLRIAPDCDGCGRCSRVCRYLALPPRALAKGRPENSCTLCGDCLGACPASRITLRFPGLSPVAARTAYLTLVVSLHAVFLGVARI</sequence>
<dbReference type="GO" id="GO:0046872">
    <property type="term" value="F:metal ion binding"/>
    <property type="evidence" value="ECO:0007669"/>
    <property type="project" value="UniProtKB-KW"/>
</dbReference>
<dbReference type="GO" id="GO:0051539">
    <property type="term" value="F:4 iron, 4 sulfur cluster binding"/>
    <property type="evidence" value="ECO:0007669"/>
    <property type="project" value="UniProtKB-KW"/>
</dbReference>
<keyword evidence="6" id="KW-0411">Iron-sulfur</keyword>
<dbReference type="Proteomes" id="UP000006250">
    <property type="component" value="Unassembled WGS sequence"/>
</dbReference>
<keyword evidence="10" id="KW-1185">Reference proteome</keyword>
<keyword evidence="7" id="KW-1133">Transmembrane helix</keyword>
<evidence type="ECO:0000256" key="3">
    <source>
        <dbReference type="ARBA" id="ARBA00022723"/>
    </source>
</evidence>
<gene>
    <name evidence="9" type="ORF">DesfrDRAFT_4064</name>
</gene>
<dbReference type="PROSITE" id="PS51379">
    <property type="entry name" value="4FE4S_FER_2"/>
    <property type="match status" value="2"/>
</dbReference>
<evidence type="ECO:0000256" key="7">
    <source>
        <dbReference type="SAM" id="Phobius"/>
    </source>
</evidence>
<evidence type="ECO:0000256" key="2">
    <source>
        <dbReference type="ARBA" id="ARBA00022485"/>
    </source>
</evidence>
<proteinExistence type="predicted"/>
<reference evidence="9 10" key="1">
    <citation type="submission" date="2010-08" db="EMBL/GenBank/DDBJ databases">
        <title>The draft genome of Desulfovibrio fructosovorans JJ.</title>
        <authorList>
            <consortium name="US DOE Joint Genome Institute (JGI-PGF)"/>
            <person name="Lucas S."/>
            <person name="Copeland A."/>
            <person name="Lapidus A."/>
            <person name="Cheng J.-F."/>
            <person name="Bruce D."/>
            <person name="Goodwin L."/>
            <person name="Pitluck S."/>
            <person name="Land M.L."/>
            <person name="Hauser L."/>
            <person name="Chang Y.-J."/>
            <person name="Jeffries C."/>
            <person name="Wall J.D."/>
            <person name="Stahl D.A."/>
            <person name="Arkin A.P."/>
            <person name="Dehal P."/>
            <person name="Stolyar S.M."/>
            <person name="Hazen T.C."/>
            <person name="Woyke T.J."/>
        </authorList>
    </citation>
    <scope>NUCLEOTIDE SEQUENCE [LARGE SCALE GENOMIC DNA]</scope>
    <source>
        <strain evidence="9 10">JJ</strain>
    </source>
</reference>
<protein>
    <submittedName>
        <fullName evidence="9">Iron-sulfur binding protein</fullName>
    </submittedName>
</protein>
<evidence type="ECO:0000256" key="6">
    <source>
        <dbReference type="ARBA" id="ARBA00023014"/>
    </source>
</evidence>
<keyword evidence="2" id="KW-0004">4Fe-4S</keyword>
<dbReference type="SUPFAM" id="SSF54862">
    <property type="entry name" value="4Fe-4S ferredoxins"/>
    <property type="match status" value="1"/>
</dbReference>
<dbReference type="InterPro" id="IPR017896">
    <property type="entry name" value="4Fe4S_Fe-S-bd"/>
</dbReference>
<keyword evidence="7" id="KW-0812">Transmembrane</keyword>
<feature type="transmembrane region" description="Helical" evidence="7">
    <location>
        <begin position="136"/>
        <end position="162"/>
    </location>
</feature>
<dbReference type="InterPro" id="IPR051684">
    <property type="entry name" value="Electron_Trans/Redox"/>
</dbReference>
<evidence type="ECO:0000256" key="5">
    <source>
        <dbReference type="ARBA" id="ARBA00023004"/>
    </source>
</evidence>
<dbReference type="RefSeq" id="WP_005997065.1">
    <property type="nucleotide sequence ID" value="NZ_AECZ01000057.1"/>
</dbReference>
<feature type="transmembrane region" description="Helical" evidence="7">
    <location>
        <begin position="183"/>
        <end position="203"/>
    </location>
</feature>
<feature type="transmembrane region" description="Helical" evidence="7">
    <location>
        <begin position="319"/>
        <end position="340"/>
    </location>
</feature>
<evidence type="ECO:0000313" key="10">
    <source>
        <dbReference type="Proteomes" id="UP000006250"/>
    </source>
</evidence>
<feature type="transmembrane region" description="Helical" evidence="7">
    <location>
        <begin position="57"/>
        <end position="77"/>
    </location>
</feature>
<dbReference type="eggNOG" id="COG0348">
    <property type="taxonomic scope" value="Bacteria"/>
</dbReference>
<feature type="domain" description="4Fe-4S ferredoxin-type" evidence="8">
    <location>
        <begin position="291"/>
        <end position="314"/>
    </location>
</feature>
<feature type="transmembrane region" description="Helical" evidence="7">
    <location>
        <begin position="89"/>
        <end position="116"/>
    </location>
</feature>
<dbReference type="Pfam" id="PF12801">
    <property type="entry name" value="Fer4_5"/>
    <property type="match status" value="2"/>
</dbReference>
<evidence type="ECO:0000313" key="9">
    <source>
        <dbReference type="EMBL" id="EFL49197.1"/>
    </source>
</evidence>
<accession>E1K2G4</accession>
<dbReference type="PANTHER" id="PTHR30176:SF3">
    <property type="entry name" value="FERREDOXIN-TYPE PROTEIN NAPH"/>
    <property type="match status" value="1"/>
</dbReference>
<keyword evidence="3" id="KW-0479">Metal-binding</keyword>
<name>E1K2G4_SOLFR</name>
<dbReference type="InterPro" id="IPR017900">
    <property type="entry name" value="4Fe4S_Fe_S_CS"/>
</dbReference>
<keyword evidence="5" id="KW-0408">Iron</keyword>
<dbReference type="PROSITE" id="PS00198">
    <property type="entry name" value="4FE4S_FER_1"/>
    <property type="match status" value="1"/>
</dbReference>
<keyword evidence="1" id="KW-0813">Transport</keyword>
<dbReference type="AlphaFoldDB" id="E1K2G4"/>
<dbReference type="GO" id="GO:0005886">
    <property type="term" value="C:plasma membrane"/>
    <property type="evidence" value="ECO:0007669"/>
    <property type="project" value="TreeGrafter"/>
</dbReference>
<keyword evidence="7" id="KW-0472">Membrane</keyword>
<evidence type="ECO:0000259" key="8">
    <source>
        <dbReference type="PROSITE" id="PS51379"/>
    </source>
</evidence>
<comment type="caution">
    <text evidence="9">The sequence shown here is derived from an EMBL/GenBank/DDBJ whole genome shotgun (WGS) entry which is preliminary data.</text>
</comment>
<dbReference type="EMBL" id="AECZ01000057">
    <property type="protein sequence ID" value="EFL49197.1"/>
    <property type="molecule type" value="Genomic_DNA"/>
</dbReference>
<feature type="transmembrane region" description="Helical" evidence="7">
    <location>
        <begin position="209"/>
        <end position="227"/>
    </location>
</feature>
<dbReference type="STRING" id="596151.DesfrDRAFT_4064"/>
<dbReference type="PANTHER" id="PTHR30176">
    <property type="entry name" value="FERREDOXIN-TYPE PROTEIN NAPH"/>
    <property type="match status" value="1"/>
</dbReference>